<proteinExistence type="predicted"/>
<evidence type="ECO:0000256" key="1">
    <source>
        <dbReference type="SAM" id="Phobius"/>
    </source>
</evidence>
<feature type="transmembrane region" description="Helical" evidence="1">
    <location>
        <begin position="65"/>
        <end position="85"/>
    </location>
</feature>
<dbReference type="EMBL" id="BJNT01000037">
    <property type="protein sequence ID" value="GEC87639.1"/>
    <property type="molecule type" value="Genomic_DNA"/>
</dbReference>
<name>A0A4Y4C706_9CORY</name>
<feature type="transmembrane region" description="Helical" evidence="1">
    <location>
        <begin position="41"/>
        <end position="58"/>
    </location>
</feature>
<keyword evidence="1" id="KW-1133">Transmembrane helix</keyword>
<keyword evidence="1" id="KW-0472">Membrane</keyword>
<comment type="caution">
    <text evidence="2">The sequence shown here is derived from an EMBL/GenBank/DDBJ whole genome shotgun (WGS) entry which is preliminary data.</text>
</comment>
<accession>A0A4Y4C706</accession>
<evidence type="ECO:0000313" key="2">
    <source>
        <dbReference type="EMBL" id="GEC87639.1"/>
    </source>
</evidence>
<dbReference type="AlphaFoldDB" id="A0A4Y4C706"/>
<protein>
    <submittedName>
        <fullName evidence="2">Uncharacterized protein</fullName>
    </submittedName>
</protein>
<dbReference type="Proteomes" id="UP000319986">
    <property type="component" value="Unassembled WGS sequence"/>
</dbReference>
<feature type="transmembrane region" description="Helical" evidence="1">
    <location>
        <begin position="91"/>
        <end position="112"/>
    </location>
</feature>
<sequence length="120" mass="12628">MATKSTFPLGTRIWFLSTIGLPLALKILAEVDVVSDGVGDTAYVFSMLSIVGFVGYFIAPSKSKLSFSVALMSALIFTVAVLWITLGSGGYISGIVAIISFIFLVSSGGKFLTAISSARY</sequence>
<evidence type="ECO:0000313" key="3">
    <source>
        <dbReference type="Proteomes" id="UP000319986"/>
    </source>
</evidence>
<keyword evidence="1" id="KW-0812">Transmembrane</keyword>
<organism evidence="2 3">
    <name type="scientific">Corynebacterium variabile</name>
    <dbReference type="NCBI Taxonomy" id="1727"/>
    <lineage>
        <taxon>Bacteria</taxon>
        <taxon>Bacillati</taxon>
        <taxon>Actinomycetota</taxon>
        <taxon>Actinomycetes</taxon>
        <taxon>Mycobacteriales</taxon>
        <taxon>Corynebacteriaceae</taxon>
        <taxon>Corynebacterium</taxon>
    </lineage>
</organism>
<reference evidence="2 3" key="1">
    <citation type="submission" date="2019-06" db="EMBL/GenBank/DDBJ databases">
        <title>Whole genome shotgun sequence of Corynebacterium variabile NBRC 15286.</title>
        <authorList>
            <person name="Hosoyama A."/>
            <person name="Uohara A."/>
            <person name="Ohji S."/>
            <person name="Ichikawa N."/>
        </authorList>
    </citation>
    <scope>NUCLEOTIDE SEQUENCE [LARGE SCALE GENOMIC DNA]</scope>
    <source>
        <strain evidence="2 3">NBRC 15286</strain>
    </source>
</reference>
<gene>
    <name evidence="2" type="ORF">CVA01_29530</name>
</gene>
<feature type="transmembrane region" description="Helical" evidence="1">
    <location>
        <begin position="12"/>
        <end position="29"/>
    </location>
</feature>